<evidence type="ECO:0000259" key="14">
    <source>
        <dbReference type="PROSITE" id="PS50109"/>
    </source>
</evidence>
<keyword evidence="12 13" id="KW-0472">Membrane</keyword>
<dbReference type="InterPro" id="IPR025201">
    <property type="entry name" value="KdpD_TM"/>
</dbReference>
<evidence type="ECO:0000313" key="15">
    <source>
        <dbReference type="EMBL" id="PPK78454.1"/>
    </source>
</evidence>
<dbReference type="GO" id="GO:0005524">
    <property type="term" value="F:ATP binding"/>
    <property type="evidence" value="ECO:0007669"/>
    <property type="project" value="UniProtKB-KW"/>
</dbReference>
<evidence type="ECO:0000256" key="10">
    <source>
        <dbReference type="ARBA" id="ARBA00022989"/>
    </source>
</evidence>
<evidence type="ECO:0000256" key="2">
    <source>
        <dbReference type="ARBA" id="ARBA00004141"/>
    </source>
</evidence>
<dbReference type="InterPro" id="IPR036890">
    <property type="entry name" value="HATPase_C_sf"/>
</dbReference>
<keyword evidence="10 13" id="KW-1133">Transmembrane helix</keyword>
<dbReference type="PROSITE" id="PS50109">
    <property type="entry name" value="HIS_KIN"/>
    <property type="match status" value="1"/>
</dbReference>
<keyword evidence="7" id="KW-0547">Nucleotide-binding</keyword>
<comment type="subcellular location">
    <subcellularLocation>
        <location evidence="2">Membrane</location>
        <topology evidence="2">Multi-pass membrane protein</topology>
    </subcellularLocation>
</comment>
<dbReference type="SUPFAM" id="SSF55874">
    <property type="entry name" value="ATPase domain of HSP90 chaperone/DNA topoisomerase II/histidine kinase"/>
    <property type="match status" value="1"/>
</dbReference>
<dbReference type="EC" id="2.7.13.3" evidence="3"/>
<evidence type="ECO:0000256" key="12">
    <source>
        <dbReference type="ARBA" id="ARBA00023136"/>
    </source>
</evidence>
<evidence type="ECO:0000256" key="7">
    <source>
        <dbReference type="ARBA" id="ARBA00022741"/>
    </source>
</evidence>
<comment type="caution">
    <text evidence="15">The sequence shown here is derived from an EMBL/GenBank/DDBJ whole genome shotgun (WGS) entry which is preliminary data.</text>
</comment>
<reference evidence="15 16" key="1">
    <citation type="submission" date="2018-02" db="EMBL/GenBank/DDBJ databases">
        <title>Genomic Encyclopedia of Archaeal and Bacterial Type Strains, Phase II (KMG-II): from individual species to whole genera.</title>
        <authorList>
            <person name="Goeker M."/>
        </authorList>
    </citation>
    <scope>NUCLEOTIDE SEQUENCE [LARGE SCALE GENOMIC DNA]</scope>
    <source>
        <strain evidence="15 16">DSM 3808</strain>
    </source>
</reference>
<dbReference type="InterPro" id="IPR038318">
    <property type="entry name" value="KdpD_sf"/>
</dbReference>
<dbReference type="PANTHER" id="PTHR45569">
    <property type="entry name" value="SENSOR PROTEIN KDPD"/>
    <property type="match status" value="1"/>
</dbReference>
<dbReference type="InterPro" id="IPR004358">
    <property type="entry name" value="Sig_transdc_His_kin-like_C"/>
</dbReference>
<keyword evidence="9" id="KW-0067">ATP-binding</keyword>
<dbReference type="AlphaFoldDB" id="A0A2S6HLT5"/>
<keyword evidence="4" id="KW-0597">Phosphoprotein</keyword>
<dbReference type="Pfam" id="PF00512">
    <property type="entry name" value="HisKA"/>
    <property type="match status" value="1"/>
</dbReference>
<feature type="transmembrane region" description="Helical" evidence="13">
    <location>
        <begin position="64"/>
        <end position="83"/>
    </location>
</feature>
<organism evidence="15 16">
    <name type="scientific">Lacrimispora xylanisolvens</name>
    <dbReference type="NCBI Taxonomy" id="384636"/>
    <lineage>
        <taxon>Bacteria</taxon>
        <taxon>Bacillati</taxon>
        <taxon>Bacillota</taxon>
        <taxon>Clostridia</taxon>
        <taxon>Lachnospirales</taxon>
        <taxon>Lachnospiraceae</taxon>
        <taxon>Lacrimispora</taxon>
    </lineage>
</organism>
<evidence type="ECO:0000256" key="8">
    <source>
        <dbReference type="ARBA" id="ARBA00022777"/>
    </source>
</evidence>
<dbReference type="Pfam" id="PF13493">
    <property type="entry name" value="DUF4118"/>
    <property type="match status" value="1"/>
</dbReference>
<keyword evidence="5" id="KW-0808">Transferase</keyword>
<dbReference type="PANTHER" id="PTHR45569:SF1">
    <property type="entry name" value="SENSOR PROTEIN KDPD"/>
    <property type="match status" value="1"/>
</dbReference>
<dbReference type="InterPro" id="IPR003594">
    <property type="entry name" value="HATPase_dom"/>
</dbReference>
<proteinExistence type="predicted"/>
<dbReference type="Gene3D" id="1.20.120.620">
    <property type="entry name" value="Backbone structure of the membrane domain of e. Coli histidine kinase receptor kdpd"/>
    <property type="match status" value="1"/>
</dbReference>
<evidence type="ECO:0000256" key="1">
    <source>
        <dbReference type="ARBA" id="ARBA00000085"/>
    </source>
</evidence>
<protein>
    <recommendedName>
        <fullName evidence="3">histidine kinase</fullName>
        <ecNumber evidence="3">2.7.13.3</ecNumber>
    </recommendedName>
</protein>
<evidence type="ECO:0000256" key="5">
    <source>
        <dbReference type="ARBA" id="ARBA00022679"/>
    </source>
</evidence>
<evidence type="ECO:0000256" key="3">
    <source>
        <dbReference type="ARBA" id="ARBA00012438"/>
    </source>
</evidence>
<dbReference type="GO" id="GO:0005886">
    <property type="term" value="C:plasma membrane"/>
    <property type="evidence" value="ECO:0007669"/>
    <property type="project" value="TreeGrafter"/>
</dbReference>
<dbReference type="Pfam" id="PF02518">
    <property type="entry name" value="HATPase_c"/>
    <property type="match status" value="1"/>
</dbReference>
<feature type="transmembrane region" description="Helical" evidence="13">
    <location>
        <begin position="114"/>
        <end position="131"/>
    </location>
</feature>
<dbReference type="CDD" id="cd00082">
    <property type="entry name" value="HisKA"/>
    <property type="match status" value="1"/>
</dbReference>
<sequence>MIRSSARFIFWHSISRSHLDGGLKNYPVCAMLEEIKREGSRRSFMEMKNRIFTGFGKLRSFGKIAVIWGLSTLFATVLSHIGVRAENLLLIYVVGVILCSVETRSMLWSISSSIVFVFTFNFLLTSPRFTFQVDDPNYIISLLIFIIVAFIAASLTDKLQKQMNLDRERAEILLKLNTIGSGFLNLSGRQAVISYSMKSLHNLTGKKTELLLKMKDERFSDQAAEWCFRNSTVCGYGEAQYGDRPCLYVPVCSLSKTYGVIIFWCSNGGLTKEERMYVEMVISQITLVLEREQLNEEKEESGLQIERERLKSTLLRSISHDLRTPLTGIAGNSNFLYENYDLVDEESAKSMLLDISTESEWLNSMVENLLNMTRIQEGKLEIRKKREVVDDLISGAAALVSKRLGDHTLKTVTPPEIELISVDARLFTQVLVNLIDNGIRHSGDNTVITVSAGAEGRNMVFTVSDNGTGIPEDKLDHIFDSFFTAAYREGDRQRGAGLGLAICKAIVEAHGGKITIDQSWKKGTAFRIEMPMEETYDQ</sequence>
<dbReference type="Gene3D" id="3.30.450.40">
    <property type="match status" value="1"/>
</dbReference>
<keyword evidence="6 13" id="KW-0812">Transmembrane</keyword>
<dbReference type="GO" id="GO:0000155">
    <property type="term" value="F:phosphorelay sensor kinase activity"/>
    <property type="evidence" value="ECO:0007669"/>
    <property type="project" value="InterPro"/>
</dbReference>
<dbReference type="EMBL" id="PTJA01000015">
    <property type="protein sequence ID" value="PPK78454.1"/>
    <property type="molecule type" value="Genomic_DNA"/>
</dbReference>
<dbReference type="SMART" id="SM00388">
    <property type="entry name" value="HisKA"/>
    <property type="match status" value="1"/>
</dbReference>
<evidence type="ECO:0000256" key="6">
    <source>
        <dbReference type="ARBA" id="ARBA00022692"/>
    </source>
</evidence>
<dbReference type="InterPro" id="IPR036097">
    <property type="entry name" value="HisK_dim/P_sf"/>
</dbReference>
<dbReference type="Gene3D" id="3.30.565.10">
    <property type="entry name" value="Histidine kinase-like ATPase, C-terminal domain"/>
    <property type="match status" value="1"/>
</dbReference>
<dbReference type="PRINTS" id="PR00344">
    <property type="entry name" value="BCTRLSENSOR"/>
</dbReference>
<dbReference type="SMART" id="SM00387">
    <property type="entry name" value="HATPase_c"/>
    <property type="match status" value="1"/>
</dbReference>
<gene>
    <name evidence="15" type="ORF">BXY41_115128</name>
</gene>
<keyword evidence="11" id="KW-0902">Two-component regulatory system</keyword>
<dbReference type="Proteomes" id="UP000237749">
    <property type="component" value="Unassembled WGS sequence"/>
</dbReference>
<dbReference type="SUPFAM" id="SSF47384">
    <property type="entry name" value="Homodimeric domain of signal transducing histidine kinase"/>
    <property type="match status" value="1"/>
</dbReference>
<dbReference type="InterPro" id="IPR029016">
    <property type="entry name" value="GAF-like_dom_sf"/>
</dbReference>
<evidence type="ECO:0000256" key="13">
    <source>
        <dbReference type="SAM" id="Phobius"/>
    </source>
</evidence>
<feature type="transmembrane region" description="Helical" evidence="13">
    <location>
        <begin position="137"/>
        <end position="155"/>
    </location>
</feature>
<dbReference type="Gene3D" id="1.10.287.130">
    <property type="match status" value="1"/>
</dbReference>
<evidence type="ECO:0000256" key="11">
    <source>
        <dbReference type="ARBA" id="ARBA00023012"/>
    </source>
</evidence>
<dbReference type="CDD" id="cd00075">
    <property type="entry name" value="HATPase"/>
    <property type="match status" value="1"/>
</dbReference>
<dbReference type="InterPro" id="IPR003661">
    <property type="entry name" value="HisK_dim/P_dom"/>
</dbReference>
<evidence type="ECO:0000256" key="4">
    <source>
        <dbReference type="ARBA" id="ARBA00022553"/>
    </source>
</evidence>
<feature type="domain" description="Histidine kinase" evidence="14">
    <location>
        <begin position="317"/>
        <end position="534"/>
    </location>
</feature>
<dbReference type="InterPro" id="IPR005467">
    <property type="entry name" value="His_kinase_dom"/>
</dbReference>
<comment type="catalytic activity">
    <reaction evidence="1">
        <text>ATP + protein L-histidine = ADP + protein N-phospho-L-histidine.</text>
        <dbReference type="EC" id="2.7.13.3"/>
    </reaction>
</comment>
<name>A0A2S6HLT5_9FIRM</name>
<evidence type="ECO:0000313" key="16">
    <source>
        <dbReference type="Proteomes" id="UP000237749"/>
    </source>
</evidence>
<dbReference type="RefSeq" id="WP_242980327.1">
    <property type="nucleotide sequence ID" value="NZ_PTJA01000015.1"/>
</dbReference>
<dbReference type="InterPro" id="IPR052023">
    <property type="entry name" value="Histidine_kinase_KdpD"/>
</dbReference>
<evidence type="ECO:0000256" key="9">
    <source>
        <dbReference type="ARBA" id="ARBA00022840"/>
    </source>
</evidence>
<keyword evidence="16" id="KW-1185">Reference proteome</keyword>
<dbReference type="FunFam" id="3.30.565.10:FF:000006">
    <property type="entry name" value="Sensor histidine kinase WalK"/>
    <property type="match status" value="1"/>
</dbReference>
<accession>A0A2S6HLT5</accession>
<keyword evidence="8 15" id="KW-0418">Kinase</keyword>